<dbReference type="EMBL" id="CVRI01000048">
    <property type="protein sequence ID" value="CRK98914.1"/>
    <property type="molecule type" value="Genomic_DNA"/>
</dbReference>
<keyword evidence="1" id="KW-0479">Metal-binding</keyword>
<evidence type="ECO:0000256" key="2">
    <source>
        <dbReference type="ARBA" id="ARBA00022771"/>
    </source>
</evidence>
<evidence type="ECO:0000259" key="6">
    <source>
        <dbReference type="PROSITE" id="PS50808"/>
    </source>
</evidence>
<dbReference type="AlphaFoldDB" id="A0A1J1IGL9"/>
<feature type="domain" description="BED-type" evidence="6">
    <location>
        <begin position="426"/>
        <end position="488"/>
    </location>
</feature>
<keyword evidence="8" id="KW-1185">Reference proteome</keyword>
<accession>A0A1J1IGL9</accession>
<evidence type="ECO:0000313" key="8">
    <source>
        <dbReference type="Proteomes" id="UP000183832"/>
    </source>
</evidence>
<keyword evidence="2 4" id="KW-0863">Zinc-finger</keyword>
<evidence type="ECO:0000256" key="3">
    <source>
        <dbReference type="ARBA" id="ARBA00022833"/>
    </source>
</evidence>
<evidence type="ECO:0000313" key="7">
    <source>
        <dbReference type="EMBL" id="CRK98914.1"/>
    </source>
</evidence>
<organism evidence="7 8">
    <name type="scientific">Clunio marinus</name>
    <dbReference type="NCBI Taxonomy" id="568069"/>
    <lineage>
        <taxon>Eukaryota</taxon>
        <taxon>Metazoa</taxon>
        <taxon>Ecdysozoa</taxon>
        <taxon>Arthropoda</taxon>
        <taxon>Hexapoda</taxon>
        <taxon>Insecta</taxon>
        <taxon>Pterygota</taxon>
        <taxon>Neoptera</taxon>
        <taxon>Endopterygota</taxon>
        <taxon>Diptera</taxon>
        <taxon>Nematocera</taxon>
        <taxon>Chironomoidea</taxon>
        <taxon>Chironomidae</taxon>
        <taxon>Clunio</taxon>
    </lineage>
</organism>
<evidence type="ECO:0000256" key="1">
    <source>
        <dbReference type="ARBA" id="ARBA00022723"/>
    </source>
</evidence>
<dbReference type="OrthoDB" id="7699470at2759"/>
<dbReference type="Proteomes" id="UP000183832">
    <property type="component" value="Unassembled WGS sequence"/>
</dbReference>
<dbReference type="GO" id="GO:0003677">
    <property type="term" value="F:DNA binding"/>
    <property type="evidence" value="ECO:0007669"/>
    <property type="project" value="InterPro"/>
</dbReference>
<reference evidence="7 8" key="1">
    <citation type="submission" date="2015-04" db="EMBL/GenBank/DDBJ databases">
        <authorList>
            <person name="Syromyatnikov M.Y."/>
            <person name="Popov V.N."/>
        </authorList>
    </citation>
    <scope>NUCLEOTIDE SEQUENCE [LARGE SCALE GENOMIC DNA]</scope>
</reference>
<feature type="region of interest" description="Disordered" evidence="5">
    <location>
        <begin position="116"/>
        <end position="135"/>
    </location>
</feature>
<sequence length="543" mass="63531">MDIFPTELELTRLKRFEFRIPYAYYEINQSLEEHHRGKLARAIVYTILEHDPKRRLGKTDFLHLTALIVKLFPTEIPGTFYNSSYKSSMPTGKLHSAYLNIRNALVEVKIITRERRSRREPSLSPDETDESTTDHLENSFHITESENIGELNTIKSAWEKSYSERQKFLSSKKFSISNYINLYPFLRGPQGYFVFRLDAEKKFPQIKNVDIRTSIASIAPRILDKVKMQRNEVKATSLLKEYLNERNVNQSLLALILMPFIFSPAPFKRTWDGAASTSTAKHSKADAYRYFCSHFRTKEEMQTFDETLPSSTSDLLPPRLYIIGNLKNDPTAVIRLDDIEYTISDPLDAFDVMFKIFIGLNLKYPRQSVIVWTFIERFVYRLNQYHINNSQLLTIINEMTNYADMDNNQVIKHGETSITPLYDGKKRCSIVWKFFGRLLINEKSVDENHFYCSLCLHEGIISSKYTGISTSGMINHLRNSHKINNENEIESYEKKLNQDKYEANSSKMDHQNKNVETHKKLLDEWEMMEAMKTSKKTEKDLDW</sequence>
<gene>
    <name evidence="7" type="ORF">CLUMA_CG011975</name>
</gene>
<proteinExistence type="predicted"/>
<feature type="non-terminal residue" evidence="7">
    <location>
        <position position="543"/>
    </location>
</feature>
<protein>
    <submittedName>
        <fullName evidence="7">CLUMA_CG011975, isoform A</fullName>
    </submittedName>
</protein>
<dbReference type="PROSITE" id="PS50808">
    <property type="entry name" value="ZF_BED"/>
    <property type="match status" value="1"/>
</dbReference>
<dbReference type="InterPro" id="IPR003656">
    <property type="entry name" value="Znf_BED"/>
</dbReference>
<keyword evidence="3" id="KW-0862">Zinc</keyword>
<evidence type="ECO:0000256" key="5">
    <source>
        <dbReference type="SAM" id="MobiDB-lite"/>
    </source>
</evidence>
<evidence type="ECO:0000256" key="4">
    <source>
        <dbReference type="PROSITE-ProRule" id="PRU00027"/>
    </source>
</evidence>
<dbReference type="GO" id="GO:0008270">
    <property type="term" value="F:zinc ion binding"/>
    <property type="evidence" value="ECO:0007669"/>
    <property type="project" value="UniProtKB-KW"/>
</dbReference>
<name>A0A1J1IGL9_9DIPT</name>